<dbReference type="Pfam" id="PF07568">
    <property type="entry name" value="HisKA_2"/>
    <property type="match status" value="1"/>
</dbReference>
<keyword evidence="2" id="KW-0808">Transferase</keyword>
<evidence type="ECO:0000313" key="3">
    <source>
        <dbReference type="Proteomes" id="UP001440612"/>
    </source>
</evidence>
<protein>
    <submittedName>
        <fullName evidence="2">Histidine kinase dimerization/phosphoacceptor domain -containing protein</fullName>
    </submittedName>
</protein>
<proteinExistence type="predicted"/>
<dbReference type="EMBL" id="CP150951">
    <property type="protein sequence ID" value="WZC47290.1"/>
    <property type="molecule type" value="Genomic_DNA"/>
</dbReference>
<name>A0ABZ2V443_9RHOB</name>
<dbReference type="Proteomes" id="UP001440612">
    <property type="component" value="Chromosome"/>
</dbReference>
<sequence>MNAPHLDLVTLQKEVFHHVSNNFQIIQSMIRLVSRDPSVIDVASELEQRIQLLSIAHTAQNCFDSAAIHSIETALPNLILGVQRGGFLLGRQIVQDVSCSPLSVQRTYAVLHVLVEVLRVLNRSTARNIVIALSDDELVVSSDAEPIPLNESTIALTAAFARELGTAPTWSDTGLTLKLR</sequence>
<evidence type="ECO:0000259" key="1">
    <source>
        <dbReference type="Pfam" id="PF07568"/>
    </source>
</evidence>
<reference evidence="3" key="1">
    <citation type="submission" date="2024-04" db="EMBL/GenBank/DDBJ databases">
        <title>Phylogenomic analyses of a clade within the roseobacter group suggest taxonomic reassignments of species of the genera Aestuariivita, Citreicella, Loktanella, Nautella, Pelagibaca, Ruegeria, Thalassobius, Thiobacimonas and Tropicibacter, and the proposal o.</title>
        <authorList>
            <person name="Jeon C.O."/>
        </authorList>
    </citation>
    <scope>NUCLEOTIDE SEQUENCE [LARGE SCALE GENOMIC DNA]</scope>
    <source>
        <strain evidence="3">BS5-3</strain>
    </source>
</reference>
<organism evidence="2 3">
    <name type="scientific">Yoonia phaeophyticola</name>
    <dbReference type="NCBI Taxonomy" id="3137369"/>
    <lineage>
        <taxon>Bacteria</taxon>
        <taxon>Pseudomonadati</taxon>
        <taxon>Pseudomonadota</taxon>
        <taxon>Alphaproteobacteria</taxon>
        <taxon>Rhodobacterales</taxon>
        <taxon>Paracoccaceae</taxon>
        <taxon>Yoonia</taxon>
    </lineage>
</organism>
<keyword evidence="2" id="KW-0418">Kinase</keyword>
<accession>A0ABZ2V443</accession>
<evidence type="ECO:0000313" key="2">
    <source>
        <dbReference type="EMBL" id="WZC47290.1"/>
    </source>
</evidence>
<gene>
    <name evidence="2" type="ORF">AABB29_10060</name>
</gene>
<keyword evidence="3" id="KW-1185">Reference proteome</keyword>
<dbReference type="GO" id="GO:0016301">
    <property type="term" value="F:kinase activity"/>
    <property type="evidence" value="ECO:0007669"/>
    <property type="project" value="UniProtKB-KW"/>
</dbReference>
<feature type="domain" description="Signal transduction histidine kinase subgroup 2 dimerisation and phosphoacceptor" evidence="1">
    <location>
        <begin position="14"/>
        <end position="71"/>
    </location>
</feature>
<dbReference type="RefSeq" id="WP_341365411.1">
    <property type="nucleotide sequence ID" value="NZ_CP150951.2"/>
</dbReference>
<dbReference type="InterPro" id="IPR011495">
    <property type="entry name" value="Sig_transdc_His_kin_sub2_dim/P"/>
</dbReference>